<dbReference type="InterPro" id="IPR006160">
    <property type="entry name" value="SCFA_transpt_AtoE"/>
</dbReference>
<dbReference type="EMBL" id="FNII01000006">
    <property type="protein sequence ID" value="SDN56602.1"/>
    <property type="molecule type" value="Genomic_DNA"/>
</dbReference>
<accession>A0A1H0CFH6</accession>
<organism evidence="2 3">
    <name type="scientific">Vreelandella arcis</name>
    <dbReference type="NCBI Taxonomy" id="416873"/>
    <lineage>
        <taxon>Bacteria</taxon>
        <taxon>Pseudomonadati</taxon>
        <taxon>Pseudomonadota</taxon>
        <taxon>Gammaproteobacteria</taxon>
        <taxon>Oceanospirillales</taxon>
        <taxon>Halomonadaceae</taxon>
        <taxon>Vreelandella</taxon>
    </lineage>
</organism>
<feature type="transmembrane region" description="Helical" evidence="1">
    <location>
        <begin position="52"/>
        <end position="74"/>
    </location>
</feature>
<dbReference type="GO" id="GO:0005886">
    <property type="term" value="C:plasma membrane"/>
    <property type="evidence" value="ECO:0007669"/>
    <property type="project" value="TreeGrafter"/>
</dbReference>
<sequence length="444" mass="47139">MNALANFFTRLVNRYMPDPLVIAILLTVLTMLLAVLMQGTSPLNAVRYWGDGFWDLLAFSMQMTVILLAGYILAKTPLVDGALNRLAARVKTPFMAIVVATLVGGIGSWLNWGFGLVIGGIVAQKLALNVKGLHYPLVIAAAYSGFALYGIGLSGSVPLLIATEGHFLQDAIGLIPLSETIFSPILLITSALILLTLPFFNAWLHPKLDKDIVEIDPSSVAKPSAAPLPGDKKVTIAERLNRSRAVGIGIGLLGMLYIALYAVDGGSLNLNTVNFAFLFLGILLFASPANYLAALADGIRIVSGIIVQYPFYAGIMGILVSSGLVVSFANTFVDISSAQTLPIWSFISGAIINLLAPSGGGQWAVQGPVMVQAATEIGASQAATALAVQIGDQWSNMIQPFWILPVLAISGLKLRDVMGYMVLILIYLGIIYGSAMLIWGYLGA</sequence>
<dbReference type="PANTHER" id="PTHR41983:SF2">
    <property type="entry name" value="SHORT-CHAIN FATTY ACID TRANSPORTER-RELATED"/>
    <property type="match status" value="1"/>
</dbReference>
<keyword evidence="3" id="KW-1185">Reference proteome</keyword>
<dbReference type="Proteomes" id="UP000199677">
    <property type="component" value="Unassembled WGS sequence"/>
</dbReference>
<dbReference type="RefSeq" id="WP_089704881.1">
    <property type="nucleotide sequence ID" value="NZ_FNII01000006.1"/>
</dbReference>
<feature type="transmembrane region" description="Helical" evidence="1">
    <location>
        <begin position="275"/>
        <end position="297"/>
    </location>
</feature>
<feature type="transmembrane region" description="Helical" evidence="1">
    <location>
        <begin position="20"/>
        <end position="40"/>
    </location>
</feature>
<dbReference type="OrthoDB" id="9342495at2"/>
<dbReference type="Pfam" id="PF02667">
    <property type="entry name" value="SCFA_trans"/>
    <property type="match status" value="1"/>
</dbReference>
<dbReference type="AlphaFoldDB" id="A0A1H0CFH6"/>
<evidence type="ECO:0000313" key="3">
    <source>
        <dbReference type="Proteomes" id="UP000199677"/>
    </source>
</evidence>
<gene>
    <name evidence="2" type="ORF">SAMN04487951_10638</name>
</gene>
<feature type="transmembrane region" description="Helical" evidence="1">
    <location>
        <begin position="309"/>
        <end position="329"/>
    </location>
</feature>
<keyword evidence="1" id="KW-0472">Membrane</keyword>
<feature type="transmembrane region" description="Helical" evidence="1">
    <location>
        <begin position="245"/>
        <end position="263"/>
    </location>
</feature>
<protein>
    <submittedName>
        <fullName evidence="2">Short-chain fatty acids transporter</fullName>
    </submittedName>
</protein>
<keyword evidence="1" id="KW-1133">Transmembrane helix</keyword>
<dbReference type="PANTHER" id="PTHR41983">
    <property type="entry name" value="SHORT-CHAIN FATTY ACID TRANSPORTER-RELATED"/>
    <property type="match status" value="1"/>
</dbReference>
<feature type="transmembrane region" description="Helical" evidence="1">
    <location>
        <begin position="420"/>
        <end position="442"/>
    </location>
</feature>
<name>A0A1H0CFH6_9GAMM</name>
<evidence type="ECO:0000313" key="2">
    <source>
        <dbReference type="EMBL" id="SDN56602.1"/>
    </source>
</evidence>
<dbReference type="STRING" id="416873.SAMN04487951_10638"/>
<feature type="transmembrane region" description="Helical" evidence="1">
    <location>
        <begin position="135"/>
        <end position="161"/>
    </location>
</feature>
<feature type="transmembrane region" description="Helical" evidence="1">
    <location>
        <begin position="94"/>
        <end position="123"/>
    </location>
</feature>
<evidence type="ECO:0000256" key="1">
    <source>
        <dbReference type="SAM" id="Phobius"/>
    </source>
</evidence>
<feature type="transmembrane region" description="Helical" evidence="1">
    <location>
        <begin position="181"/>
        <end position="200"/>
    </location>
</feature>
<keyword evidence="1" id="KW-0812">Transmembrane</keyword>
<reference evidence="3" key="1">
    <citation type="submission" date="2016-10" db="EMBL/GenBank/DDBJ databases">
        <authorList>
            <person name="Varghese N."/>
            <person name="Submissions S."/>
        </authorList>
    </citation>
    <scope>NUCLEOTIDE SEQUENCE [LARGE SCALE GENOMIC DNA]</scope>
    <source>
        <strain evidence="3">CGMCC 1.6494</strain>
    </source>
</reference>
<proteinExistence type="predicted"/>
<feature type="transmembrane region" description="Helical" evidence="1">
    <location>
        <begin position="335"/>
        <end position="356"/>
    </location>
</feature>